<keyword evidence="1" id="KW-0472">Membrane</keyword>
<comment type="caution">
    <text evidence="3">The sequence shown here is derived from an EMBL/GenBank/DDBJ whole genome shotgun (WGS) entry which is preliminary data.</text>
</comment>
<evidence type="ECO:0000256" key="1">
    <source>
        <dbReference type="SAM" id="Phobius"/>
    </source>
</evidence>
<protein>
    <recommendedName>
        <fullName evidence="2">PGG domain-containing protein</fullName>
    </recommendedName>
</protein>
<dbReference type="EMBL" id="JAHRHJ020000006">
    <property type="protein sequence ID" value="KAH9312629.1"/>
    <property type="molecule type" value="Genomic_DNA"/>
</dbReference>
<reference evidence="3 4" key="1">
    <citation type="journal article" date="2021" name="Nat. Plants">
        <title>The Taxus genome provides insights into paclitaxel biosynthesis.</title>
        <authorList>
            <person name="Xiong X."/>
            <person name="Gou J."/>
            <person name="Liao Q."/>
            <person name="Li Y."/>
            <person name="Zhou Q."/>
            <person name="Bi G."/>
            <person name="Li C."/>
            <person name="Du R."/>
            <person name="Wang X."/>
            <person name="Sun T."/>
            <person name="Guo L."/>
            <person name="Liang H."/>
            <person name="Lu P."/>
            <person name="Wu Y."/>
            <person name="Zhang Z."/>
            <person name="Ro D.K."/>
            <person name="Shang Y."/>
            <person name="Huang S."/>
            <person name="Yan J."/>
        </authorList>
    </citation>
    <scope>NUCLEOTIDE SEQUENCE [LARGE SCALE GENOMIC DNA]</scope>
    <source>
        <strain evidence="3">Ta-2019</strain>
    </source>
</reference>
<feature type="transmembrane region" description="Helical" evidence="1">
    <location>
        <begin position="129"/>
        <end position="153"/>
    </location>
</feature>
<dbReference type="AlphaFoldDB" id="A0AA38G0K0"/>
<sequence length="156" mass="16178">MASNSEAQALEIDLGSAAGVSELFETQDASEGVELRSPQPVGSNFNAGREPDLEQQPLDMNVPLTLATVGTTFSATLALPGVVKDHGKDQGAAKTAALKVFVFVDIMALLASITVVVFLVFMKTPPAKVVKLVLCIAVGFTALAILAAAYILVPPP</sequence>
<feature type="transmembrane region" description="Helical" evidence="1">
    <location>
        <begin position="100"/>
        <end position="122"/>
    </location>
</feature>
<dbReference type="Pfam" id="PF13962">
    <property type="entry name" value="PGG"/>
    <property type="match status" value="1"/>
</dbReference>
<evidence type="ECO:0000313" key="4">
    <source>
        <dbReference type="Proteomes" id="UP000824469"/>
    </source>
</evidence>
<dbReference type="InterPro" id="IPR026961">
    <property type="entry name" value="PGG_dom"/>
</dbReference>
<evidence type="ECO:0000313" key="3">
    <source>
        <dbReference type="EMBL" id="KAH9312629.1"/>
    </source>
</evidence>
<feature type="domain" description="PGG" evidence="2">
    <location>
        <begin position="68"/>
        <end position="151"/>
    </location>
</feature>
<dbReference type="Proteomes" id="UP000824469">
    <property type="component" value="Unassembled WGS sequence"/>
</dbReference>
<keyword evidence="1" id="KW-1133">Transmembrane helix</keyword>
<name>A0AA38G0K0_TAXCH</name>
<keyword evidence="1" id="KW-0812">Transmembrane</keyword>
<gene>
    <name evidence="3" type="ORF">KI387_027664</name>
</gene>
<proteinExistence type="predicted"/>
<organism evidence="3 4">
    <name type="scientific">Taxus chinensis</name>
    <name type="common">Chinese yew</name>
    <name type="synonym">Taxus wallichiana var. chinensis</name>
    <dbReference type="NCBI Taxonomy" id="29808"/>
    <lineage>
        <taxon>Eukaryota</taxon>
        <taxon>Viridiplantae</taxon>
        <taxon>Streptophyta</taxon>
        <taxon>Embryophyta</taxon>
        <taxon>Tracheophyta</taxon>
        <taxon>Spermatophyta</taxon>
        <taxon>Pinopsida</taxon>
        <taxon>Pinidae</taxon>
        <taxon>Conifers II</taxon>
        <taxon>Cupressales</taxon>
        <taxon>Taxaceae</taxon>
        <taxon>Taxus</taxon>
    </lineage>
</organism>
<evidence type="ECO:0000259" key="2">
    <source>
        <dbReference type="Pfam" id="PF13962"/>
    </source>
</evidence>
<accession>A0AA38G0K0</accession>
<keyword evidence="4" id="KW-1185">Reference proteome</keyword>